<dbReference type="InterPro" id="IPR025528">
    <property type="entry name" value="BrnA_antitoxin"/>
</dbReference>
<accession>A0A1Y5F6N7</accession>
<evidence type="ECO:0000313" key="2">
    <source>
        <dbReference type="Proteomes" id="UP000196531"/>
    </source>
</evidence>
<sequence length="73" mass="8601">MSKAREHAKKKNYKVDEEMTKEFERRLRLSKKKSVTIRLPEEVISAFKRMSGEDGKYQALMREVLIEAAKKEA</sequence>
<protein>
    <submittedName>
        <fullName evidence="1">Uncharacterized protein</fullName>
    </submittedName>
</protein>
<dbReference type="AlphaFoldDB" id="A0A1Y5F6N7"/>
<reference evidence="2" key="1">
    <citation type="journal article" date="2017" name="Proc. Natl. Acad. Sci. U.S.A.">
        <title>Simulation of Deepwater Horizon oil plume reveals substrate specialization within a complex community of hydrocarbon-degraders.</title>
        <authorList>
            <person name="Hu P."/>
            <person name="Dubinsky E.A."/>
            <person name="Probst A.J."/>
            <person name="Wang J."/>
            <person name="Sieber C.M.K."/>
            <person name="Tom L.M."/>
            <person name="Gardinali P."/>
            <person name="Banfield J.F."/>
            <person name="Atlas R.M."/>
            <person name="Andersen G.L."/>
        </authorList>
    </citation>
    <scope>NUCLEOTIDE SEQUENCE [LARGE SCALE GENOMIC DNA]</scope>
</reference>
<dbReference type="Pfam" id="PF14384">
    <property type="entry name" value="BrnA_antitoxin"/>
    <property type="match status" value="1"/>
</dbReference>
<name>A0A1Y5F6N7_9BACT</name>
<evidence type="ECO:0000313" key="1">
    <source>
        <dbReference type="EMBL" id="OUR96566.1"/>
    </source>
</evidence>
<organism evidence="1 2">
    <name type="scientific">Halobacteriovorax marinus</name>
    <dbReference type="NCBI Taxonomy" id="97084"/>
    <lineage>
        <taxon>Bacteria</taxon>
        <taxon>Pseudomonadati</taxon>
        <taxon>Bdellovibrionota</taxon>
        <taxon>Bacteriovoracia</taxon>
        <taxon>Bacteriovoracales</taxon>
        <taxon>Halobacteriovoraceae</taxon>
        <taxon>Halobacteriovorax</taxon>
    </lineage>
</organism>
<dbReference type="Proteomes" id="UP000196531">
    <property type="component" value="Unassembled WGS sequence"/>
</dbReference>
<gene>
    <name evidence="1" type="ORF">A9Q84_09460</name>
</gene>
<proteinExistence type="predicted"/>
<comment type="caution">
    <text evidence="1">The sequence shown here is derived from an EMBL/GenBank/DDBJ whole genome shotgun (WGS) entry which is preliminary data.</text>
</comment>
<dbReference type="EMBL" id="MAAO01000006">
    <property type="protein sequence ID" value="OUR96566.1"/>
    <property type="molecule type" value="Genomic_DNA"/>
</dbReference>